<dbReference type="Proteomes" id="UP000827976">
    <property type="component" value="Chromosome 7"/>
</dbReference>
<dbReference type="EMBL" id="CM037017">
    <property type="protein sequence ID" value="KAH7676675.1"/>
    <property type="molecule type" value="Genomic_DNA"/>
</dbReference>
<sequence length="580" mass="67202">MAMDQIKGKALELVDDIEKLEKEVDCSWEDLRKAELTLLLTVTNQNDAAKNLAIIPDLLRDPTIRPFSVFHENPKLEYIACLQESKLQDIHISIWRSIGGARLNAFEFLPAQGTAGGIIIAWDTSQTVGSLIHKGTFSITVKFSNTDNNSSWACTTVYGPILRQLKIDFWQEIRTIRNLHPDPLDKNKGDINPRDLATPQNLLGELNLIDPPLQGRRFTWSNGQANPCWVRLDRFLFSHNWSLLYPRNLQVALPRFGSDHSPICLEFGNHHSQPRLFRFEKSWYTNEQLENLIQSWWSETNPEGYRAFILSKKLANLKVQLRIWAKETFRASNLHKTNLLIELNSLDSLQENRPLSHDESIRFAQTRSDLFSLLNQEEIYWKQRSRITWLKEGDSNTKFFHLMANGRRNKTFIPRILCNDHWVEGNHDIGKAFSEHFQRQFSTPITHRFLFDWQNLFIFKDRHDLSSLELPFNPEEIKQAVFDLNADKAPGPDGFPIFFFQKHWDLIQGNILKLCDDFCHGSINLERINWIHIALIAKTNAPSVVFDFRPISLINSACKIISKILATRLSLMIHNLVDVS</sequence>
<keyword evidence="2" id="KW-1185">Reference proteome</keyword>
<keyword evidence="1" id="KW-0548">Nucleotidyltransferase</keyword>
<comment type="caution">
    <text evidence="1">The sequence shown here is derived from an EMBL/GenBank/DDBJ whole genome shotgun (WGS) entry which is preliminary data.</text>
</comment>
<accession>A0ACB7VQN9</accession>
<organism evidence="1 2">
    <name type="scientific">Dioscorea alata</name>
    <name type="common">Purple yam</name>
    <dbReference type="NCBI Taxonomy" id="55571"/>
    <lineage>
        <taxon>Eukaryota</taxon>
        <taxon>Viridiplantae</taxon>
        <taxon>Streptophyta</taxon>
        <taxon>Embryophyta</taxon>
        <taxon>Tracheophyta</taxon>
        <taxon>Spermatophyta</taxon>
        <taxon>Magnoliopsida</taxon>
        <taxon>Liliopsida</taxon>
        <taxon>Dioscoreales</taxon>
        <taxon>Dioscoreaceae</taxon>
        <taxon>Dioscorea</taxon>
    </lineage>
</organism>
<keyword evidence="1" id="KW-0695">RNA-directed DNA polymerase</keyword>
<evidence type="ECO:0000313" key="2">
    <source>
        <dbReference type="Proteomes" id="UP000827976"/>
    </source>
</evidence>
<gene>
    <name evidence="1" type="ORF">IHE45_07G032600</name>
</gene>
<evidence type="ECO:0000313" key="1">
    <source>
        <dbReference type="EMBL" id="KAH7676675.1"/>
    </source>
</evidence>
<dbReference type="EC" id="2.7.7.49" evidence="1"/>
<reference evidence="2" key="1">
    <citation type="journal article" date="2022" name="Nat. Commun.">
        <title>Chromosome evolution and the genetic basis of agronomically important traits in greater yam.</title>
        <authorList>
            <person name="Bredeson J.V."/>
            <person name="Lyons J.B."/>
            <person name="Oniyinde I.O."/>
            <person name="Okereke N.R."/>
            <person name="Kolade O."/>
            <person name="Nnabue I."/>
            <person name="Nwadili C.O."/>
            <person name="Hribova E."/>
            <person name="Parker M."/>
            <person name="Nwogha J."/>
            <person name="Shu S."/>
            <person name="Carlson J."/>
            <person name="Kariba R."/>
            <person name="Muthemba S."/>
            <person name="Knop K."/>
            <person name="Barton G.J."/>
            <person name="Sherwood A.V."/>
            <person name="Lopez-Montes A."/>
            <person name="Asiedu R."/>
            <person name="Jamnadass R."/>
            <person name="Muchugi A."/>
            <person name="Goodstein D."/>
            <person name="Egesi C.N."/>
            <person name="Featherston J."/>
            <person name="Asfaw A."/>
            <person name="Simpson G.G."/>
            <person name="Dolezel J."/>
            <person name="Hendre P.S."/>
            <person name="Van Deynze A."/>
            <person name="Kumar P.L."/>
            <person name="Obidiegwu J.E."/>
            <person name="Bhattacharjee R."/>
            <person name="Rokhsar D.S."/>
        </authorList>
    </citation>
    <scope>NUCLEOTIDE SEQUENCE [LARGE SCALE GENOMIC DNA]</scope>
    <source>
        <strain evidence="2">cv. TDa95/00328</strain>
    </source>
</reference>
<name>A0ACB7VQN9_DIOAL</name>
<keyword evidence="1" id="KW-0808">Transferase</keyword>
<proteinExistence type="predicted"/>
<protein>
    <submittedName>
        <fullName evidence="1">RNA-directed DNA polymerase protein</fullName>
        <ecNumber evidence="1">2.7.7.49</ecNumber>
    </submittedName>
</protein>